<dbReference type="PANTHER" id="PTHR35534">
    <property type="entry name" value="50S RIBOSOMAL PROTEIN L32"/>
    <property type="match status" value="1"/>
</dbReference>
<dbReference type="InterPro" id="IPR002677">
    <property type="entry name" value="Ribosomal_bL32"/>
</dbReference>
<dbReference type="PANTHER" id="PTHR35534:SF1">
    <property type="entry name" value="LARGE RIBOSOMAL SUBUNIT PROTEIN BL32"/>
    <property type="match status" value="1"/>
</dbReference>
<dbReference type="EMBL" id="DVNK01000014">
    <property type="protein sequence ID" value="HIU46015.1"/>
    <property type="molecule type" value="Genomic_DNA"/>
</dbReference>
<dbReference type="GO" id="GO:0015934">
    <property type="term" value="C:large ribosomal subunit"/>
    <property type="evidence" value="ECO:0007669"/>
    <property type="project" value="InterPro"/>
</dbReference>
<evidence type="ECO:0000313" key="6">
    <source>
        <dbReference type="EMBL" id="HIU46015.1"/>
    </source>
</evidence>
<dbReference type="HAMAP" id="MF_00340">
    <property type="entry name" value="Ribosomal_bL32"/>
    <property type="match status" value="1"/>
</dbReference>
<organism evidence="6 7">
    <name type="scientific">Candidatus Fimadaptatus faecigallinarum</name>
    <dbReference type="NCBI Taxonomy" id="2840814"/>
    <lineage>
        <taxon>Bacteria</taxon>
        <taxon>Bacillati</taxon>
        <taxon>Bacillota</taxon>
        <taxon>Clostridia</taxon>
        <taxon>Eubacteriales</taxon>
        <taxon>Candidatus Fimadaptatus</taxon>
    </lineage>
</organism>
<evidence type="ECO:0000313" key="7">
    <source>
        <dbReference type="Proteomes" id="UP000824123"/>
    </source>
</evidence>
<name>A0A9D1LQ72_9FIRM</name>
<evidence type="ECO:0000256" key="2">
    <source>
        <dbReference type="ARBA" id="ARBA00022980"/>
    </source>
</evidence>
<comment type="caution">
    <text evidence="6">The sequence shown here is derived from an EMBL/GenBank/DDBJ whole genome shotgun (WGS) entry which is preliminary data.</text>
</comment>
<protein>
    <recommendedName>
        <fullName evidence="4 5">Large ribosomal subunit protein bL32</fullName>
    </recommendedName>
</protein>
<dbReference type="AlphaFoldDB" id="A0A9D1LQ72"/>
<dbReference type="InterPro" id="IPR044957">
    <property type="entry name" value="Ribosomal_bL32_bact"/>
</dbReference>
<evidence type="ECO:0000256" key="3">
    <source>
        <dbReference type="ARBA" id="ARBA00023274"/>
    </source>
</evidence>
<comment type="similarity">
    <text evidence="1 5">Belongs to the bacterial ribosomal protein bL32 family.</text>
</comment>
<accession>A0A9D1LQ72</accession>
<dbReference type="Pfam" id="PF01783">
    <property type="entry name" value="Ribosomal_L32p"/>
    <property type="match status" value="1"/>
</dbReference>
<keyword evidence="3 5" id="KW-0687">Ribonucleoprotein</keyword>
<dbReference type="SUPFAM" id="SSF57829">
    <property type="entry name" value="Zn-binding ribosomal proteins"/>
    <property type="match status" value="1"/>
</dbReference>
<proteinExistence type="inferred from homology"/>
<gene>
    <name evidence="5 6" type="primary">rpmF</name>
    <name evidence="6" type="ORF">IAC59_01990</name>
</gene>
<keyword evidence="2 5" id="KW-0689">Ribosomal protein</keyword>
<evidence type="ECO:0000256" key="5">
    <source>
        <dbReference type="HAMAP-Rule" id="MF_00340"/>
    </source>
</evidence>
<dbReference type="Proteomes" id="UP000824123">
    <property type="component" value="Unassembled WGS sequence"/>
</dbReference>
<dbReference type="GO" id="GO:0006412">
    <property type="term" value="P:translation"/>
    <property type="evidence" value="ECO:0007669"/>
    <property type="project" value="UniProtKB-UniRule"/>
</dbReference>
<sequence length="66" mass="7300">MAVPKGKISKARKHSRRANWKLTTPGIVTCPRCQQMKLSHHVCKNCGYYGDVQVIKTETATATAKA</sequence>
<evidence type="ECO:0000256" key="1">
    <source>
        <dbReference type="ARBA" id="ARBA00008560"/>
    </source>
</evidence>
<dbReference type="GO" id="GO:0003735">
    <property type="term" value="F:structural constituent of ribosome"/>
    <property type="evidence" value="ECO:0007669"/>
    <property type="project" value="InterPro"/>
</dbReference>
<evidence type="ECO:0000256" key="4">
    <source>
        <dbReference type="ARBA" id="ARBA00035178"/>
    </source>
</evidence>
<reference evidence="6" key="2">
    <citation type="journal article" date="2021" name="PeerJ">
        <title>Extensive microbial diversity within the chicken gut microbiome revealed by metagenomics and culture.</title>
        <authorList>
            <person name="Gilroy R."/>
            <person name="Ravi A."/>
            <person name="Getino M."/>
            <person name="Pursley I."/>
            <person name="Horton D.L."/>
            <person name="Alikhan N.F."/>
            <person name="Baker D."/>
            <person name="Gharbi K."/>
            <person name="Hall N."/>
            <person name="Watson M."/>
            <person name="Adriaenssens E.M."/>
            <person name="Foster-Nyarko E."/>
            <person name="Jarju S."/>
            <person name="Secka A."/>
            <person name="Antonio M."/>
            <person name="Oren A."/>
            <person name="Chaudhuri R.R."/>
            <person name="La Ragione R."/>
            <person name="Hildebrand F."/>
            <person name="Pallen M.J."/>
        </authorList>
    </citation>
    <scope>NUCLEOTIDE SEQUENCE</scope>
    <source>
        <strain evidence="6">ChiSxjej2B14-8506</strain>
    </source>
</reference>
<dbReference type="NCBIfam" id="TIGR01031">
    <property type="entry name" value="rpmF_bact"/>
    <property type="match status" value="1"/>
</dbReference>
<reference evidence="6" key="1">
    <citation type="submission" date="2020-10" db="EMBL/GenBank/DDBJ databases">
        <authorList>
            <person name="Gilroy R."/>
        </authorList>
    </citation>
    <scope>NUCLEOTIDE SEQUENCE</scope>
    <source>
        <strain evidence="6">ChiSxjej2B14-8506</strain>
    </source>
</reference>
<dbReference type="InterPro" id="IPR011332">
    <property type="entry name" value="Ribosomal_zn-bd"/>
</dbReference>